<evidence type="ECO:0000313" key="5">
    <source>
        <dbReference type="Proteomes" id="UP000315344"/>
    </source>
</evidence>
<dbReference type="Gene3D" id="3.40.50.720">
    <property type="entry name" value="NAD(P)-binding Rossmann-like Domain"/>
    <property type="match status" value="1"/>
</dbReference>
<dbReference type="FunFam" id="3.40.50.720:FF:000084">
    <property type="entry name" value="Short-chain dehydrogenase reductase"/>
    <property type="match status" value="1"/>
</dbReference>
<dbReference type="PRINTS" id="PR00081">
    <property type="entry name" value="GDHRDH"/>
</dbReference>
<proteinExistence type="inferred from homology"/>
<dbReference type="Proteomes" id="UP000315344">
    <property type="component" value="Unassembled WGS sequence"/>
</dbReference>
<dbReference type="PROSITE" id="PS00061">
    <property type="entry name" value="ADH_SHORT"/>
    <property type="match status" value="1"/>
</dbReference>
<keyword evidence="3" id="KW-0520">NAD</keyword>
<accession>A0A533I9F7</accession>
<dbReference type="AlphaFoldDB" id="A0A533I9F7"/>
<dbReference type="InterPro" id="IPR036291">
    <property type="entry name" value="NAD(P)-bd_dom_sf"/>
</dbReference>
<organism evidence="4 5">
    <name type="scientific">Paracoccus denitrificans</name>
    <dbReference type="NCBI Taxonomy" id="266"/>
    <lineage>
        <taxon>Bacteria</taxon>
        <taxon>Pseudomonadati</taxon>
        <taxon>Pseudomonadota</taxon>
        <taxon>Alphaproteobacteria</taxon>
        <taxon>Rhodobacterales</taxon>
        <taxon>Paracoccaceae</taxon>
        <taxon>Paracoccus</taxon>
    </lineage>
</organism>
<dbReference type="InterPro" id="IPR051122">
    <property type="entry name" value="SDR_DHRS6-like"/>
</dbReference>
<dbReference type="GO" id="GO:0016491">
    <property type="term" value="F:oxidoreductase activity"/>
    <property type="evidence" value="ECO:0007669"/>
    <property type="project" value="UniProtKB-KW"/>
</dbReference>
<dbReference type="SUPFAM" id="SSF51735">
    <property type="entry name" value="NAD(P)-binding Rossmann-fold domains"/>
    <property type="match status" value="1"/>
</dbReference>
<dbReference type="InterPro" id="IPR020904">
    <property type="entry name" value="Sc_DH/Rdtase_CS"/>
</dbReference>
<name>A0A533I9F7_PARDE</name>
<comment type="similarity">
    <text evidence="1">Belongs to the short-chain dehydrogenases/reductases (SDR) family.</text>
</comment>
<reference evidence="4 5" key="1">
    <citation type="journal article" date="2017" name="Nat. Commun.">
        <title>In situ click chemistry generation of cyclooxygenase-2 inhibitors.</title>
        <authorList>
            <person name="Bhardwaj A."/>
            <person name="Kaur J."/>
            <person name="Wuest M."/>
            <person name="Wuest F."/>
        </authorList>
    </citation>
    <scope>NUCLEOTIDE SEQUENCE [LARGE SCALE GENOMIC DNA]</scope>
    <source>
        <strain evidence="4">S2_012_000_R3_94</strain>
    </source>
</reference>
<comment type="caution">
    <text evidence="4">The sequence shown here is derived from an EMBL/GenBank/DDBJ whole genome shotgun (WGS) entry which is preliminary data.</text>
</comment>
<dbReference type="PRINTS" id="PR00080">
    <property type="entry name" value="SDRFAMILY"/>
</dbReference>
<dbReference type="CDD" id="cd05368">
    <property type="entry name" value="DHRS6_like_SDR_c"/>
    <property type="match status" value="1"/>
</dbReference>
<dbReference type="Pfam" id="PF13561">
    <property type="entry name" value="adh_short_C2"/>
    <property type="match status" value="1"/>
</dbReference>
<gene>
    <name evidence="4" type="ORF">DI616_08475</name>
</gene>
<dbReference type="PANTHER" id="PTHR43477:SF4">
    <property type="entry name" value="DEHYDROGENASE_REDUCTASE SDR FAMILY MEMBER 6"/>
    <property type="match status" value="1"/>
</dbReference>
<keyword evidence="2" id="KW-0560">Oxidoreductase</keyword>
<dbReference type="PANTHER" id="PTHR43477">
    <property type="entry name" value="DIHYDROANTICAPSIN 7-DEHYDROGENASE"/>
    <property type="match status" value="1"/>
</dbReference>
<sequence length="243" mass="25158">MTDLTGKTILITAAAQGIGRATAEAFARAGATVHATDINEAALAAIDGYEGIKAHRLDVLDDAAVSQLIAGLGAIDVLFNCAGIVHGGTILDMPNSDLDFAVDLNVKSMIRTIRAVLPGMLERGEGCIINMSSVASSIKGVPNRFAYGTTKAAVLGLTKAVAADYVTQGIRCNAICPGTVQSPSLDERLAATGDYDKARRDFIARQPMGRIGEAEEIAGLALYLAGATYTTGQAVCIDGGWTI</sequence>
<evidence type="ECO:0000256" key="2">
    <source>
        <dbReference type="ARBA" id="ARBA00023002"/>
    </source>
</evidence>
<protein>
    <submittedName>
        <fullName evidence="4">SDR family oxidoreductase</fullName>
    </submittedName>
</protein>
<evidence type="ECO:0000256" key="1">
    <source>
        <dbReference type="ARBA" id="ARBA00006484"/>
    </source>
</evidence>
<evidence type="ECO:0000256" key="3">
    <source>
        <dbReference type="ARBA" id="ARBA00023027"/>
    </source>
</evidence>
<dbReference type="InterPro" id="IPR002347">
    <property type="entry name" value="SDR_fam"/>
</dbReference>
<evidence type="ECO:0000313" key="4">
    <source>
        <dbReference type="EMBL" id="TKW67094.1"/>
    </source>
</evidence>
<dbReference type="EMBL" id="VAFL01000005">
    <property type="protein sequence ID" value="TKW67094.1"/>
    <property type="molecule type" value="Genomic_DNA"/>
</dbReference>